<dbReference type="InterPro" id="IPR025365">
    <property type="entry name" value="DUF4269"/>
</dbReference>
<organism evidence="1 3">
    <name type="scientific">Leptospira bourretii</name>
    <dbReference type="NCBI Taxonomy" id="2484962"/>
    <lineage>
        <taxon>Bacteria</taxon>
        <taxon>Pseudomonadati</taxon>
        <taxon>Spirochaetota</taxon>
        <taxon>Spirochaetia</taxon>
        <taxon>Leptospirales</taxon>
        <taxon>Leptospiraceae</taxon>
        <taxon>Leptospira</taxon>
    </lineage>
</organism>
<accession>A0A4R9INP8</accession>
<gene>
    <name evidence="1" type="ORF">EHQ23_02800</name>
    <name evidence="2" type="ORF">EHQ26_05545</name>
</gene>
<dbReference type="AlphaFoldDB" id="A0A4R9INP8"/>
<keyword evidence="4" id="KW-1185">Reference proteome</keyword>
<evidence type="ECO:0000313" key="1">
    <source>
        <dbReference type="EMBL" id="TGK89335.1"/>
    </source>
</evidence>
<reference evidence="1 3" key="2">
    <citation type="journal article" date="2019" name="PLoS Negl. Trop. Dis.">
        <title>Revisiting the worldwide diversity of Leptospira species in the environment.</title>
        <authorList>
            <person name="Vincent A.T."/>
            <person name="Schiettekatte O."/>
            <person name="Bourhy P."/>
            <person name="Veyrier F.J."/>
            <person name="Picardeau M."/>
        </authorList>
    </citation>
    <scope>NUCLEOTIDE SEQUENCE [LARGE SCALE GENOMIC DNA]</scope>
    <source>
        <strain evidence="1 3">201800280</strain>
        <strain evidence="2">201800281</strain>
    </source>
</reference>
<dbReference type="Proteomes" id="UP000297394">
    <property type="component" value="Unassembled WGS sequence"/>
</dbReference>
<protein>
    <submittedName>
        <fullName evidence="1">DUF4269 domain-containing protein</fullName>
    </submittedName>
</protein>
<proteinExistence type="predicted"/>
<dbReference type="EMBL" id="RQFM01000008">
    <property type="protein sequence ID" value="TGK89335.1"/>
    <property type="molecule type" value="Genomic_DNA"/>
</dbReference>
<evidence type="ECO:0000313" key="3">
    <source>
        <dbReference type="Proteomes" id="UP000297394"/>
    </source>
</evidence>
<evidence type="ECO:0000313" key="2">
    <source>
        <dbReference type="EMBL" id="TGK93497.1"/>
    </source>
</evidence>
<sequence length="199" mass="23306">MQALFSNPFQQFEFLQSGTPKQQELARDLEDWKILKSLHGFKPTLAGTIPLDIDTDSSDVDILVKFNIPAHLQKICYAKFRNLPNYSFSEKTIALRATLICRFETKKFRYEIFGQSVEPTDQYAWIHMMVENRFLTLADLTFREEIRSLKKQGIKTEPAFCKVLDLKGDPYKTLVQWSQKSDEEFRDLLLQRGYQIIPN</sequence>
<comment type="caution">
    <text evidence="1">The sequence shown here is derived from an EMBL/GenBank/DDBJ whole genome shotgun (WGS) entry which is preliminary data.</text>
</comment>
<dbReference type="Proteomes" id="UP000297918">
    <property type="component" value="Unassembled WGS sequence"/>
</dbReference>
<evidence type="ECO:0000313" key="4">
    <source>
        <dbReference type="Proteomes" id="UP000297918"/>
    </source>
</evidence>
<dbReference type="EMBL" id="RQFL01000011">
    <property type="protein sequence ID" value="TGK93497.1"/>
    <property type="molecule type" value="Genomic_DNA"/>
</dbReference>
<dbReference type="RefSeq" id="WP_135747767.1">
    <property type="nucleotide sequence ID" value="NZ_RQFL01000011.1"/>
</dbReference>
<name>A0A4R9INP8_9LEPT</name>
<dbReference type="Pfam" id="PF14091">
    <property type="entry name" value="DUF4269"/>
    <property type="match status" value="1"/>
</dbReference>
<dbReference type="OrthoDB" id="6402248at2"/>
<reference evidence="2" key="1">
    <citation type="submission" date="2018-10" db="EMBL/GenBank/DDBJ databases">
        <authorList>
            <person name="Vincent A.T."/>
            <person name="Schiettekatte O."/>
            <person name="Bourhy P."/>
            <person name="Veyrier F.J."/>
            <person name="Picardeau M."/>
        </authorList>
    </citation>
    <scope>NUCLEOTIDE SEQUENCE</scope>
    <source>
        <strain evidence="2">201800281</strain>
    </source>
</reference>